<feature type="transmembrane region" description="Helical" evidence="10">
    <location>
        <begin position="106"/>
        <end position="126"/>
    </location>
</feature>
<dbReference type="GO" id="GO:0005886">
    <property type="term" value="C:plasma membrane"/>
    <property type="evidence" value="ECO:0007669"/>
    <property type="project" value="UniProtKB-SubCell"/>
</dbReference>
<dbReference type="PANTHER" id="PTHR43298">
    <property type="entry name" value="MULTIDRUG RESISTANCE PROTEIN NORM-RELATED"/>
    <property type="match status" value="1"/>
</dbReference>
<keyword evidence="5 10" id="KW-0812">Transmembrane</keyword>
<dbReference type="GO" id="GO:0006811">
    <property type="term" value="P:monoatomic ion transport"/>
    <property type="evidence" value="ECO:0007669"/>
    <property type="project" value="UniProtKB-KW"/>
</dbReference>
<dbReference type="GO" id="GO:0042910">
    <property type="term" value="F:xenobiotic transmembrane transporter activity"/>
    <property type="evidence" value="ECO:0007669"/>
    <property type="project" value="InterPro"/>
</dbReference>
<feature type="transmembrane region" description="Helical" evidence="10">
    <location>
        <begin position="61"/>
        <end position="86"/>
    </location>
</feature>
<dbReference type="InterPro" id="IPR048279">
    <property type="entry name" value="MdtK-like"/>
</dbReference>
<evidence type="ECO:0000313" key="11">
    <source>
        <dbReference type="EMBL" id="ARN74608.1"/>
    </source>
</evidence>
<evidence type="ECO:0000256" key="2">
    <source>
        <dbReference type="ARBA" id="ARBA00022448"/>
    </source>
</evidence>
<feature type="transmembrane region" description="Helical" evidence="10">
    <location>
        <begin position="138"/>
        <end position="157"/>
    </location>
</feature>
<dbReference type="OrthoDB" id="9806302at2"/>
<keyword evidence="7" id="KW-0406">Ion transport</keyword>
<evidence type="ECO:0000313" key="12">
    <source>
        <dbReference type="Proteomes" id="UP000193450"/>
    </source>
</evidence>
<keyword evidence="3" id="KW-0050">Antiport</keyword>
<feature type="transmembrane region" description="Helical" evidence="10">
    <location>
        <begin position="255"/>
        <end position="276"/>
    </location>
</feature>
<feature type="transmembrane region" description="Helical" evidence="10">
    <location>
        <begin position="169"/>
        <end position="189"/>
    </location>
</feature>
<name>A0A1X9N948_9GAMM</name>
<dbReference type="NCBIfam" id="TIGR00797">
    <property type="entry name" value="matE"/>
    <property type="match status" value="1"/>
</dbReference>
<dbReference type="InterPro" id="IPR002528">
    <property type="entry name" value="MATE_fam"/>
</dbReference>
<feature type="transmembrane region" description="Helical" evidence="10">
    <location>
        <begin position="331"/>
        <end position="349"/>
    </location>
</feature>
<keyword evidence="2" id="KW-0813">Transport</keyword>
<dbReference type="Pfam" id="PF01554">
    <property type="entry name" value="MatE"/>
    <property type="match status" value="2"/>
</dbReference>
<feature type="transmembrane region" description="Helical" evidence="10">
    <location>
        <begin position="389"/>
        <end position="408"/>
    </location>
</feature>
<evidence type="ECO:0000256" key="7">
    <source>
        <dbReference type="ARBA" id="ARBA00023065"/>
    </source>
</evidence>
<protein>
    <recommendedName>
        <fullName evidence="9">Multidrug-efflux transporter</fullName>
    </recommendedName>
</protein>
<evidence type="ECO:0000256" key="4">
    <source>
        <dbReference type="ARBA" id="ARBA00022475"/>
    </source>
</evidence>
<keyword evidence="4" id="KW-1003">Cell membrane</keyword>
<dbReference type="PIRSF" id="PIRSF006603">
    <property type="entry name" value="DinF"/>
    <property type="match status" value="1"/>
</dbReference>
<dbReference type="AlphaFoldDB" id="A0A1X9N948"/>
<keyword evidence="12" id="KW-1185">Reference proteome</keyword>
<dbReference type="STRING" id="716816.BST96_11030"/>
<dbReference type="InterPro" id="IPR050222">
    <property type="entry name" value="MATE_MdtK"/>
</dbReference>
<evidence type="ECO:0000256" key="9">
    <source>
        <dbReference type="ARBA" id="ARBA00031636"/>
    </source>
</evidence>
<dbReference type="CDD" id="cd13137">
    <property type="entry name" value="MATE_NorM_like"/>
    <property type="match status" value="1"/>
</dbReference>
<accession>A0A1X9N948</accession>
<dbReference type="GO" id="GO:0015297">
    <property type="term" value="F:antiporter activity"/>
    <property type="evidence" value="ECO:0007669"/>
    <property type="project" value="UniProtKB-KW"/>
</dbReference>
<dbReference type="KEGG" id="osg:BST96_11030"/>
<gene>
    <name evidence="11" type="ORF">BST96_11030</name>
</gene>
<reference evidence="11 12" key="1">
    <citation type="submission" date="2016-11" db="EMBL/GenBank/DDBJ databases">
        <title>Trade-off between light-utilization and light-protection in marine flavobacteria.</title>
        <authorList>
            <person name="Kumagai Y."/>
        </authorList>
    </citation>
    <scope>NUCLEOTIDE SEQUENCE [LARGE SCALE GENOMIC DNA]</scope>
    <source>
        <strain evidence="11 12">NBRC 107125</strain>
    </source>
</reference>
<evidence type="ECO:0000256" key="10">
    <source>
        <dbReference type="SAM" id="Phobius"/>
    </source>
</evidence>
<feature type="transmembrane region" description="Helical" evidence="10">
    <location>
        <begin position="361"/>
        <end position="383"/>
    </location>
</feature>
<comment type="subcellular location">
    <subcellularLocation>
        <location evidence="1">Cell inner membrane</location>
        <topology evidence="1">Multi-pass membrane protein</topology>
    </subcellularLocation>
</comment>
<dbReference type="EMBL" id="CP019343">
    <property type="protein sequence ID" value="ARN74608.1"/>
    <property type="molecule type" value="Genomic_DNA"/>
</dbReference>
<evidence type="ECO:0000256" key="3">
    <source>
        <dbReference type="ARBA" id="ARBA00022449"/>
    </source>
</evidence>
<sequence>MVTVANLATIKIAAGLGPDALAAVTTGARLYNIFNAVMIGLSAGTLALVSRAWGAGDKHQAASLLSTSLVVSLLIGMTMTAVMLLITPALVSIFGLPPSATAASVTYVRLFSLFLTPIAAYIILAASLRAAGDARTPMFYAAIINLLIVTLGYWLTYGGLGLPAFGVDGTAVGSGLGNLVGVMIAFFYWRKGRFRLTPQKTEAMQRKKQLAQLWKLGYPAALEQGVMQVGFLAFLWVVAHYGTAAYAAYGTGVTLLSLSMVIGFGFSIAGSILVGQQLGAGNIAAAQAAGWRAMRQSVIILVALAIVMVLFANPLSLWLVNDKEVAHNTVLFIYVFCLAQPFIAIDMALGGALRGAGDTRFPLYAAIAGLIVVRFGLAFIFMWLEWSVVWIYGSVIGDYLVKNALFIWRFKSGRWVKHHGLQQ</sequence>
<feature type="transmembrane region" description="Helical" evidence="10">
    <location>
        <begin position="297"/>
        <end position="319"/>
    </location>
</feature>
<evidence type="ECO:0000256" key="1">
    <source>
        <dbReference type="ARBA" id="ARBA00004429"/>
    </source>
</evidence>
<organism evidence="11 12">
    <name type="scientific">Oceanicoccus sagamiensis</name>
    <dbReference type="NCBI Taxonomy" id="716816"/>
    <lineage>
        <taxon>Bacteria</taxon>
        <taxon>Pseudomonadati</taxon>
        <taxon>Pseudomonadota</taxon>
        <taxon>Gammaproteobacteria</taxon>
        <taxon>Cellvibrionales</taxon>
        <taxon>Spongiibacteraceae</taxon>
        <taxon>Oceanicoccus</taxon>
    </lineage>
</organism>
<feature type="transmembrane region" description="Helical" evidence="10">
    <location>
        <begin position="32"/>
        <end position="49"/>
    </location>
</feature>
<keyword evidence="8 10" id="KW-0472">Membrane</keyword>
<evidence type="ECO:0000256" key="6">
    <source>
        <dbReference type="ARBA" id="ARBA00022989"/>
    </source>
</evidence>
<dbReference type="PANTHER" id="PTHR43298:SF2">
    <property type="entry name" value="FMN_FAD EXPORTER YEEO-RELATED"/>
    <property type="match status" value="1"/>
</dbReference>
<dbReference type="Proteomes" id="UP000193450">
    <property type="component" value="Chromosome"/>
</dbReference>
<proteinExistence type="predicted"/>
<evidence type="ECO:0000256" key="5">
    <source>
        <dbReference type="ARBA" id="ARBA00022692"/>
    </source>
</evidence>
<evidence type="ECO:0000256" key="8">
    <source>
        <dbReference type="ARBA" id="ARBA00023136"/>
    </source>
</evidence>
<keyword evidence="6 10" id="KW-1133">Transmembrane helix</keyword>